<dbReference type="PANTHER" id="PTHR36852">
    <property type="entry name" value="PROTEIN GVPL 2"/>
    <property type="match status" value="1"/>
</dbReference>
<dbReference type="EMBL" id="CP030073">
    <property type="protein sequence ID" value="AWW39593.1"/>
    <property type="molecule type" value="Genomic_DNA"/>
</dbReference>
<gene>
    <name evidence="5" type="ORF">DN051_25445</name>
</gene>
<evidence type="ECO:0000256" key="4">
    <source>
        <dbReference type="SAM" id="MobiDB-lite"/>
    </source>
</evidence>
<dbReference type="RefSeq" id="WP_112439572.1">
    <property type="nucleotide sequence ID" value="NZ_CP030073.1"/>
</dbReference>
<dbReference type="Proteomes" id="UP000249616">
    <property type="component" value="Chromosome"/>
</dbReference>
<dbReference type="AlphaFoldDB" id="A0A2Z4J5I9"/>
<organism evidence="5 6">
    <name type="scientific">Streptomyces cadmiisoli</name>
    <dbReference type="NCBI Taxonomy" id="2184053"/>
    <lineage>
        <taxon>Bacteria</taxon>
        <taxon>Bacillati</taxon>
        <taxon>Actinomycetota</taxon>
        <taxon>Actinomycetes</taxon>
        <taxon>Kitasatosporales</taxon>
        <taxon>Streptomycetaceae</taxon>
        <taxon>Streptomyces</taxon>
        <taxon>Streptomyces aurantiacus group</taxon>
    </lineage>
</organism>
<protein>
    <submittedName>
        <fullName evidence="5">Gas vesicle protein</fullName>
    </submittedName>
</protein>
<dbReference type="InterPro" id="IPR009430">
    <property type="entry name" value="GvpL/GvpF"/>
</dbReference>
<evidence type="ECO:0000313" key="5">
    <source>
        <dbReference type="EMBL" id="AWW39593.1"/>
    </source>
</evidence>
<accession>A0A2Z4J5I9</accession>
<evidence type="ECO:0000256" key="1">
    <source>
        <dbReference type="ARBA" id="ARBA00022987"/>
    </source>
</evidence>
<name>A0A2Z4J5I9_9ACTN</name>
<keyword evidence="1" id="KW-0304">Gas vesicle</keyword>
<dbReference type="KEGG" id="scad:DN051_25445"/>
<reference evidence="5 6" key="1">
    <citation type="journal article" date="2019" name="Int. J. Syst. Evol. Microbiol.">
        <title>Streptomyces cadmiisoli sp. nov., a novel actinomycete isolated from cadmium-contaminated soil.</title>
        <authorList>
            <person name="Li K."/>
            <person name="Tang X."/>
            <person name="Zhao J."/>
            <person name="Guo Y."/>
            <person name="Tang Y."/>
            <person name="Gao J."/>
        </authorList>
    </citation>
    <scope>NUCLEOTIDE SEQUENCE [LARGE SCALE GENOMIC DNA]</scope>
    <source>
        <strain evidence="5 6">ZFG47</strain>
    </source>
</reference>
<comment type="similarity">
    <text evidence="3">Belongs to the gas vesicle GvpF/GvpL family.</text>
</comment>
<dbReference type="Pfam" id="PF06386">
    <property type="entry name" value="GvpL_GvpF"/>
    <property type="match status" value="1"/>
</dbReference>
<proteinExistence type="inferred from homology"/>
<dbReference type="PANTHER" id="PTHR36852:SF1">
    <property type="entry name" value="PROTEIN GVPL 2"/>
    <property type="match status" value="1"/>
</dbReference>
<feature type="region of interest" description="Disordered" evidence="4">
    <location>
        <begin position="135"/>
        <end position="155"/>
    </location>
</feature>
<comment type="subcellular location">
    <subcellularLocation>
        <location evidence="2">Gas vesicle</location>
    </subcellularLocation>
</comment>
<evidence type="ECO:0000256" key="2">
    <source>
        <dbReference type="ARBA" id="ARBA00035108"/>
    </source>
</evidence>
<dbReference type="GO" id="GO:0031411">
    <property type="term" value="C:gas vesicle"/>
    <property type="evidence" value="ECO:0007669"/>
    <property type="project" value="UniProtKB-SubCell"/>
</dbReference>
<keyword evidence="6" id="KW-1185">Reference proteome</keyword>
<evidence type="ECO:0000313" key="6">
    <source>
        <dbReference type="Proteomes" id="UP000249616"/>
    </source>
</evidence>
<sequence>MDDQLSYAYAVVRPVPSLERDALHGLRGVADAPVALVHRGEVAAAVSPVSGSDFSEDALKAHLEDLDWLESVARAHHLIVETLGAYTTVLPLRLATVYLDDDRVGDMLGEREPSLGALLDRLADHVEWGVKVYADTTGTAPPSPDPPAEEPDPGRAYLRRRRHQRRAREDAWSSAAEAVRRVEDQVAGIAVAHARHRPQQGPLAAGSGENVANDAYLVPRRRAEEFQDRALHAADGLDGVRVEVTGPWVPYSFAEAPAPGAPEGARQR</sequence>
<dbReference type="GO" id="GO:0031412">
    <property type="term" value="P:gas vesicle organization"/>
    <property type="evidence" value="ECO:0007669"/>
    <property type="project" value="InterPro"/>
</dbReference>
<evidence type="ECO:0000256" key="3">
    <source>
        <dbReference type="ARBA" id="ARBA00035643"/>
    </source>
</evidence>